<name>A0A699HSI9_TANCI</name>
<gene>
    <name evidence="2" type="ORF">Tci_447802</name>
</gene>
<protein>
    <submittedName>
        <fullName evidence="2">DNA-directed DNA polymerase</fullName>
    </submittedName>
</protein>
<dbReference type="EMBL" id="BKCJ010206908">
    <property type="protein sequence ID" value="GEY75828.1"/>
    <property type="molecule type" value="Genomic_DNA"/>
</dbReference>
<dbReference type="SUPFAM" id="SSF56672">
    <property type="entry name" value="DNA/RNA polymerases"/>
    <property type="match status" value="1"/>
</dbReference>
<dbReference type="InterPro" id="IPR021109">
    <property type="entry name" value="Peptidase_aspartic_dom_sf"/>
</dbReference>
<dbReference type="Gene3D" id="2.40.70.10">
    <property type="entry name" value="Acid Proteases"/>
    <property type="match status" value="1"/>
</dbReference>
<dbReference type="AlphaFoldDB" id="A0A699HSI9"/>
<dbReference type="InterPro" id="IPR043502">
    <property type="entry name" value="DNA/RNA_pol_sf"/>
</dbReference>
<evidence type="ECO:0000313" key="2">
    <source>
        <dbReference type="EMBL" id="GEY75828.1"/>
    </source>
</evidence>
<reference evidence="2" key="1">
    <citation type="journal article" date="2019" name="Sci. Rep.">
        <title>Draft genome of Tanacetum cinerariifolium, the natural source of mosquito coil.</title>
        <authorList>
            <person name="Yamashiro T."/>
            <person name="Shiraishi A."/>
            <person name="Satake H."/>
            <person name="Nakayama K."/>
        </authorList>
    </citation>
    <scope>NUCLEOTIDE SEQUENCE</scope>
</reference>
<comment type="caution">
    <text evidence="2">The sequence shown here is derived from an EMBL/GenBank/DDBJ whole genome shotgun (WGS) entry which is preliminary data.</text>
</comment>
<keyword evidence="2" id="KW-0239">DNA-directed DNA polymerase</keyword>
<proteinExistence type="predicted"/>
<keyword evidence="2" id="KW-0548">Nucleotidyltransferase</keyword>
<evidence type="ECO:0000256" key="1">
    <source>
        <dbReference type="SAM" id="MobiDB-lite"/>
    </source>
</evidence>
<dbReference type="PANTHER" id="PTHR33067">
    <property type="entry name" value="RNA-DIRECTED DNA POLYMERASE-RELATED"/>
    <property type="match status" value="1"/>
</dbReference>
<feature type="compositionally biased region" description="Acidic residues" evidence="1">
    <location>
        <begin position="1"/>
        <end position="21"/>
    </location>
</feature>
<dbReference type="Gene3D" id="3.10.10.10">
    <property type="entry name" value="HIV Type 1 Reverse Transcriptase, subunit A, domain 1"/>
    <property type="match status" value="1"/>
</dbReference>
<dbReference type="GO" id="GO:0003887">
    <property type="term" value="F:DNA-directed DNA polymerase activity"/>
    <property type="evidence" value="ECO:0007669"/>
    <property type="project" value="UniProtKB-KW"/>
</dbReference>
<organism evidence="2">
    <name type="scientific">Tanacetum cinerariifolium</name>
    <name type="common">Dalmatian daisy</name>
    <name type="synonym">Chrysanthemum cinerariifolium</name>
    <dbReference type="NCBI Taxonomy" id="118510"/>
    <lineage>
        <taxon>Eukaryota</taxon>
        <taxon>Viridiplantae</taxon>
        <taxon>Streptophyta</taxon>
        <taxon>Embryophyta</taxon>
        <taxon>Tracheophyta</taxon>
        <taxon>Spermatophyta</taxon>
        <taxon>Magnoliopsida</taxon>
        <taxon>eudicotyledons</taxon>
        <taxon>Gunneridae</taxon>
        <taxon>Pentapetalae</taxon>
        <taxon>asterids</taxon>
        <taxon>campanulids</taxon>
        <taxon>Asterales</taxon>
        <taxon>Asteraceae</taxon>
        <taxon>Asteroideae</taxon>
        <taxon>Anthemideae</taxon>
        <taxon>Anthemidinae</taxon>
        <taxon>Tanacetum</taxon>
    </lineage>
</organism>
<sequence length="399" mass="45850">MSFMDNEEEETESDFENDDANPGDLMVKSSKKKKLKRFDFVTKGGEHVYFTADKIEEQERIEESLKAELAKQEVEKVKNDLVDLIGIDVVTKYYKNKGPITLNVYREDGIIKVIPYFKIGNNQSKGEGEGGPKWGVRSKFEDELGFMLEKKFHTKGIGEMLDQHYFVVLEMDEDELFLIILGRPFLATARAIIDVHEGKLSLRVNNETFTFNIVKSIKSRLLEVLRNQKGAIAWSITDIKGIDSSLCTHKILMEDEFKPSVQPQRWVNPNIKEVRKKEVIKLLDAGLIYLTSDSPWIGRCRLRLCATQATTLSEQYSGKGKTNTFSPYTTLENNERSTRKLHNNREGAFRCCFRIRQVPTILGPIQNYRLYISLYLTVPLHKARCKASVDKMDLTTSRI</sequence>
<dbReference type="PANTHER" id="PTHR33067:SF31">
    <property type="entry name" value="RNA-DIRECTED DNA POLYMERASE"/>
    <property type="match status" value="1"/>
</dbReference>
<feature type="region of interest" description="Disordered" evidence="1">
    <location>
        <begin position="1"/>
        <end position="26"/>
    </location>
</feature>
<accession>A0A699HSI9</accession>
<keyword evidence="2" id="KW-0808">Transferase</keyword>